<proteinExistence type="predicted"/>
<protein>
    <submittedName>
        <fullName evidence="2">DUF2818 family protein</fullName>
    </submittedName>
</protein>
<dbReference type="PIRSF" id="PIRSF019883">
    <property type="entry name" value="UCP019883"/>
    <property type="match status" value="1"/>
</dbReference>
<dbReference type="Pfam" id="PF10993">
    <property type="entry name" value="DUF2818"/>
    <property type="match status" value="1"/>
</dbReference>
<dbReference type="InterPro" id="IPR016768">
    <property type="entry name" value="UCP019883"/>
</dbReference>
<feature type="transmembrane region" description="Helical" evidence="1">
    <location>
        <begin position="39"/>
        <end position="61"/>
    </location>
</feature>
<accession>A0ABP8LFY0</accession>
<dbReference type="Proteomes" id="UP001501788">
    <property type="component" value="Unassembled WGS sequence"/>
</dbReference>
<sequence>MSQTGAIWLVIVCALLAANLPFINQRVLAFGPAVSPRKALWVHLLELMFWYGVVGALGYLLERRAGQNAPQGWEFYVVTASLFLTLAFPGFVYRYLAKRTSA</sequence>
<keyword evidence="1" id="KW-0812">Transmembrane</keyword>
<keyword evidence="1" id="KW-0472">Membrane</keyword>
<evidence type="ECO:0000313" key="2">
    <source>
        <dbReference type="EMBL" id="GAA4428925.1"/>
    </source>
</evidence>
<feature type="transmembrane region" description="Helical" evidence="1">
    <location>
        <begin position="73"/>
        <end position="96"/>
    </location>
</feature>
<keyword evidence="1" id="KW-1133">Transmembrane helix</keyword>
<evidence type="ECO:0000256" key="1">
    <source>
        <dbReference type="SAM" id="Phobius"/>
    </source>
</evidence>
<organism evidence="2 3">
    <name type="scientific">Acidovorax lacteus</name>
    <dbReference type="NCBI Taxonomy" id="1924988"/>
    <lineage>
        <taxon>Bacteria</taxon>
        <taxon>Pseudomonadati</taxon>
        <taxon>Pseudomonadota</taxon>
        <taxon>Betaproteobacteria</taxon>
        <taxon>Burkholderiales</taxon>
        <taxon>Comamonadaceae</taxon>
        <taxon>Acidovorax</taxon>
    </lineage>
</organism>
<evidence type="ECO:0000313" key="3">
    <source>
        <dbReference type="Proteomes" id="UP001501788"/>
    </source>
</evidence>
<gene>
    <name evidence="2" type="ORF">GCM10023090_28330</name>
</gene>
<dbReference type="RefSeq" id="WP_345066577.1">
    <property type="nucleotide sequence ID" value="NZ_BAABEX010000029.1"/>
</dbReference>
<keyword evidence="3" id="KW-1185">Reference proteome</keyword>
<dbReference type="EMBL" id="BAABEX010000029">
    <property type="protein sequence ID" value="GAA4428925.1"/>
    <property type="molecule type" value="Genomic_DNA"/>
</dbReference>
<comment type="caution">
    <text evidence="2">The sequence shown here is derived from an EMBL/GenBank/DDBJ whole genome shotgun (WGS) entry which is preliminary data.</text>
</comment>
<reference evidence="3" key="1">
    <citation type="journal article" date="2019" name="Int. J. Syst. Evol. Microbiol.">
        <title>The Global Catalogue of Microorganisms (GCM) 10K type strain sequencing project: providing services to taxonomists for standard genome sequencing and annotation.</title>
        <authorList>
            <consortium name="The Broad Institute Genomics Platform"/>
            <consortium name="The Broad Institute Genome Sequencing Center for Infectious Disease"/>
            <person name="Wu L."/>
            <person name="Ma J."/>
        </authorList>
    </citation>
    <scope>NUCLEOTIDE SEQUENCE [LARGE SCALE GENOMIC DNA]</scope>
    <source>
        <strain evidence="3">JCM 31890</strain>
    </source>
</reference>
<name>A0ABP8LFY0_9BURK</name>